<sequence length="325" mass="36740">MNTTAFDGSKFAYVSSTDGLSTDYNTNIPARSVLSKEIDLSYITHPVLTFYWKSMGEKPDFFDPGDNGELYIDDGHQEHRMSFYFEYRNNTQWKKESIILDQFEGQKVWLKFVWFNGFEYGQGPAFSIDHVKIIGIRNQIPVLSSTTLIFDQPYTSTVYVNTFQNEAVYITPENIPLWMRTEISNGKISLTGIPGTADYNTYDILLHLTTPTFSTTTPLTVYVPATHYVHSLKSTGDDAFPALLDQANPYDYIVFAVDGTIYIDENVSISLTKPVHIIGPTSAKLILNFNNDKFTYTSLYLNKCDMAAISNLTIENSSGVLRGQK</sequence>
<dbReference type="Proteomes" id="UP000189670">
    <property type="component" value="Unassembled WGS sequence"/>
</dbReference>
<reference evidence="2" key="1">
    <citation type="submission" date="2012-11" db="EMBL/GenBank/DDBJ databases">
        <authorList>
            <person name="Lucero-Rivera Y.E."/>
            <person name="Tovar-Ramirez D."/>
        </authorList>
    </citation>
    <scope>NUCLEOTIDE SEQUENCE [LARGE SCALE GENOMIC DNA]</scope>
    <source>
        <strain evidence="2">Araruama</strain>
    </source>
</reference>
<dbReference type="SUPFAM" id="SSF51126">
    <property type="entry name" value="Pectin lyase-like"/>
    <property type="match status" value="1"/>
</dbReference>
<dbReference type="EMBL" id="ATBP01002194">
    <property type="protein sequence ID" value="ETR66157.1"/>
    <property type="molecule type" value="Genomic_DNA"/>
</dbReference>
<comment type="caution">
    <text evidence="1">The sequence shown here is derived from an EMBL/GenBank/DDBJ whole genome shotgun (WGS) entry which is preliminary data.</text>
</comment>
<protein>
    <submittedName>
        <fullName evidence="1">Uncharacterized protein</fullName>
    </submittedName>
</protein>
<name>A0A1V1NU91_9BACT</name>
<organism evidence="1 2">
    <name type="scientific">Candidatus Magnetoglobus multicellularis str. Araruama</name>
    <dbReference type="NCBI Taxonomy" id="890399"/>
    <lineage>
        <taxon>Bacteria</taxon>
        <taxon>Pseudomonadati</taxon>
        <taxon>Thermodesulfobacteriota</taxon>
        <taxon>Desulfobacteria</taxon>
        <taxon>Desulfobacterales</taxon>
        <taxon>Desulfobacteraceae</taxon>
        <taxon>Candidatus Magnetoglobus</taxon>
    </lineage>
</organism>
<proteinExistence type="predicted"/>
<evidence type="ECO:0000313" key="2">
    <source>
        <dbReference type="Proteomes" id="UP000189670"/>
    </source>
</evidence>
<dbReference type="InterPro" id="IPR011050">
    <property type="entry name" value="Pectin_lyase_fold/virulence"/>
</dbReference>
<evidence type="ECO:0000313" key="1">
    <source>
        <dbReference type="EMBL" id="ETR66157.1"/>
    </source>
</evidence>
<gene>
    <name evidence="1" type="ORF">OMM_05778</name>
</gene>
<dbReference type="AlphaFoldDB" id="A0A1V1NU91"/>
<accession>A0A1V1NU91</accession>